<protein>
    <submittedName>
        <fullName evidence="1">Uncharacterized protein</fullName>
    </submittedName>
</protein>
<reference evidence="1 2" key="1">
    <citation type="journal article" date="2018" name="Sci. Rep.">
        <title>Extensive genomic diversity among Mycobacterium marinum strains revealed by whole genome sequencing.</title>
        <authorList>
            <person name="Das S."/>
            <person name="Pettersson B.M."/>
            <person name="Behra P.R."/>
            <person name="Mallick A."/>
            <person name="Cheramie M."/>
            <person name="Ramesh M."/>
            <person name="Shirreff L."/>
            <person name="DuCote T."/>
            <person name="Dasgupta S."/>
            <person name="Ennis D.G."/>
            <person name="Kirsebom L.A."/>
        </authorList>
    </citation>
    <scope>NUCLEOTIDE SEQUENCE [LARGE SCALE GENOMIC DNA]</scope>
    <source>
        <strain evidence="1 2">Davis1</strain>
    </source>
</reference>
<sequence length="116" mass="11323">MGDGNGFGVSGGSGGVHDVGQVVRSWLRAVPVAVRGDGLDPGLGAMVRDLAGVEDQYSDTRVGQCWGGGGVSDQQLGSGVAENVGAALAGITPVSGNVGAVGVSVISNWGAASLRM</sequence>
<proteinExistence type="predicted"/>
<dbReference type="Proteomes" id="UP000257451">
    <property type="component" value="Unassembled WGS sequence"/>
</dbReference>
<name>A0A3E2MU31_MYCMR</name>
<comment type="caution">
    <text evidence="1">The sequence shown here is derived from an EMBL/GenBank/DDBJ whole genome shotgun (WGS) entry which is preliminary data.</text>
</comment>
<organism evidence="1 2">
    <name type="scientific">Mycobacterium marinum</name>
    <dbReference type="NCBI Taxonomy" id="1781"/>
    <lineage>
        <taxon>Bacteria</taxon>
        <taxon>Bacillati</taxon>
        <taxon>Actinomycetota</taxon>
        <taxon>Actinomycetes</taxon>
        <taxon>Mycobacteriales</taxon>
        <taxon>Mycobacteriaceae</taxon>
        <taxon>Mycobacterium</taxon>
        <taxon>Mycobacterium ulcerans group</taxon>
    </lineage>
</organism>
<dbReference type="AlphaFoldDB" id="A0A3E2MU31"/>
<evidence type="ECO:0000313" key="1">
    <source>
        <dbReference type="EMBL" id="RFZ39515.1"/>
    </source>
</evidence>
<accession>A0A3E2MU31</accession>
<evidence type="ECO:0000313" key="2">
    <source>
        <dbReference type="Proteomes" id="UP000257451"/>
    </source>
</evidence>
<dbReference type="EMBL" id="PEDF01000103">
    <property type="protein sequence ID" value="RFZ39515.1"/>
    <property type="molecule type" value="Genomic_DNA"/>
</dbReference>
<gene>
    <name evidence="1" type="ORF">DAVIS_03289</name>
</gene>